<dbReference type="Gene3D" id="3.40.470.10">
    <property type="entry name" value="Uracil-DNA glycosylase-like domain"/>
    <property type="match status" value="1"/>
</dbReference>
<name>A0A3P3W707_9FLAO</name>
<dbReference type="RefSeq" id="WP_125012887.1">
    <property type="nucleotide sequence ID" value="NZ_RQVR01000010.1"/>
</dbReference>
<gene>
    <name evidence="1" type="ORF">EG849_09695</name>
</gene>
<dbReference type="InterPro" id="IPR036895">
    <property type="entry name" value="Uracil-DNA_glycosylase-like_sf"/>
</dbReference>
<sequence>MERRKQTPPPKLHIERHPFNSNVGALSIGHNTSRIIVGTFPAYEVVNSKSVQMNFYYGSRDNSFWDLLQEAMGKSFEIDEEVVQDFLMENKIGIIDMIEKCYRKVNRSSKDKDLAIVEQLDFIHLIQNCPCRSFYTTSKMVTSLILKQLRPVVRDLHSKTTEHNGFPCLEVSFCFLLDGNQYKIYIFNLYSPGPNGLRGMQKGLNGDGRTDLSAVDIRKMQYSKLMSNH</sequence>
<dbReference type="Proteomes" id="UP000271937">
    <property type="component" value="Unassembled WGS sequence"/>
</dbReference>
<evidence type="ECO:0000313" key="2">
    <source>
        <dbReference type="Proteomes" id="UP000271937"/>
    </source>
</evidence>
<dbReference type="SUPFAM" id="SSF52141">
    <property type="entry name" value="Uracil-DNA glycosylase-like"/>
    <property type="match status" value="1"/>
</dbReference>
<dbReference type="OrthoDB" id="1422214at2"/>
<evidence type="ECO:0000313" key="1">
    <source>
        <dbReference type="EMBL" id="RRJ90740.1"/>
    </source>
</evidence>
<evidence type="ECO:0008006" key="3">
    <source>
        <dbReference type="Google" id="ProtNLM"/>
    </source>
</evidence>
<organism evidence="1 2">
    <name type="scientific">Flavobacterium macacae</name>
    <dbReference type="NCBI Taxonomy" id="2488993"/>
    <lineage>
        <taxon>Bacteria</taxon>
        <taxon>Pseudomonadati</taxon>
        <taxon>Bacteroidota</taxon>
        <taxon>Flavobacteriia</taxon>
        <taxon>Flavobacteriales</taxon>
        <taxon>Flavobacteriaceae</taxon>
        <taxon>Flavobacterium</taxon>
    </lineage>
</organism>
<protein>
    <recommendedName>
        <fullName evidence="3">Uracil-DNA glycosylase family protein</fullName>
    </recommendedName>
</protein>
<dbReference type="EMBL" id="RQVR01000010">
    <property type="protein sequence ID" value="RRJ90740.1"/>
    <property type="molecule type" value="Genomic_DNA"/>
</dbReference>
<accession>A0A3P3W707</accession>
<dbReference type="AlphaFoldDB" id="A0A3P3W707"/>
<reference evidence="1 2" key="1">
    <citation type="submission" date="2018-11" db="EMBL/GenBank/DDBJ databases">
        <title>Flavobacterium sp. nov., YIM 102600 draft genome.</title>
        <authorList>
            <person name="Li G."/>
            <person name="Jiang Y."/>
        </authorList>
    </citation>
    <scope>NUCLEOTIDE SEQUENCE [LARGE SCALE GENOMIC DNA]</scope>
    <source>
        <strain evidence="1 2">YIM 102600</strain>
    </source>
</reference>
<keyword evidence="2" id="KW-1185">Reference proteome</keyword>
<comment type="caution">
    <text evidence="1">The sequence shown here is derived from an EMBL/GenBank/DDBJ whole genome shotgun (WGS) entry which is preliminary data.</text>
</comment>
<proteinExistence type="predicted"/>